<proteinExistence type="predicted"/>
<reference evidence="2 3" key="1">
    <citation type="journal article" date="2018" name="Nat. Ecol. Evol.">
        <title>Pezizomycetes genomes reveal the molecular basis of ectomycorrhizal truffle lifestyle.</title>
        <authorList>
            <person name="Murat C."/>
            <person name="Payen T."/>
            <person name="Noel B."/>
            <person name="Kuo A."/>
            <person name="Morin E."/>
            <person name="Chen J."/>
            <person name="Kohler A."/>
            <person name="Krizsan K."/>
            <person name="Balestrini R."/>
            <person name="Da Silva C."/>
            <person name="Montanini B."/>
            <person name="Hainaut M."/>
            <person name="Levati E."/>
            <person name="Barry K.W."/>
            <person name="Belfiori B."/>
            <person name="Cichocki N."/>
            <person name="Clum A."/>
            <person name="Dockter R.B."/>
            <person name="Fauchery L."/>
            <person name="Guy J."/>
            <person name="Iotti M."/>
            <person name="Le Tacon F."/>
            <person name="Lindquist E.A."/>
            <person name="Lipzen A."/>
            <person name="Malagnac F."/>
            <person name="Mello A."/>
            <person name="Molinier V."/>
            <person name="Miyauchi S."/>
            <person name="Poulain J."/>
            <person name="Riccioni C."/>
            <person name="Rubini A."/>
            <person name="Sitrit Y."/>
            <person name="Splivallo R."/>
            <person name="Traeger S."/>
            <person name="Wang M."/>
            <person name="Zifcakova L."/>
            <person name="Wipf D."/>
            <person name="Zambonelli A."/>
            <person name="Paolocci F."/>
            <person name="Nowrousian M."/>
            <person name="Ottonello S."/>
            <person name="Baldrian P."/>
            <person name="Spatafora J.W."/>
            <person name="Henrissat B."/>
            <person name="Nagy L.G."/>
            <person name="Aury J.M."/>
            <person name="Wincker P."/>
            <person name="Grigoriev I.V."/>
            <person name="Bonfante P."/>
            <person name="Martin F.M."/>
        </authorList>
    </citation>
    <scope>NUCLEOTIDE SEQUENCE [LARGE SCALE GENOMIC DNA]</scope>
    <source>
        <strain evidence="2 3">120613-1</strain>
    </source>
</reference>
<gene>
    <name evidence="2" type="ORF">L873DRAFT_244414</name>
</gene>
<name>A0A3N4J4F7_9PEZI</name>
<feature type="compositionally biased region" description="Basic and acidic residues" evidence="1">
    <location>
        <begin position="14"/>
        <end position="26"/>
    </location>
</feature>
<keyword evidence="3" id="KW-1185">Reference proteome</keyword>
<dbReference type="OrthoDB" id="20872at2759"/>
<evidence type="ECO:0000313" key="3">
    <source>
        <dbReference type="Proteomes" id="UP000276215"/>
    </source>
</evidence>
<dbReference type="AlphaFoldDB" id="A0A3N4J4F7"/>
<protein>
    <submittedName>
        <fullName evidence="2">Uncharacterized protein</fullName>
    </submittedName>
</protein>
<dbReference type="EMBL" id="ML120481">
    <property type="protein sequence ID" value="RPA92117.1"/>
    <property type="molecule type" value="Genomic_DNA"/>
</dbReference>
<evidence type="ECO:0000256" key="1">
    <source>
        <dbReference type="SAM" id="MobiDB-lite"/>
    </source>
</evidence>
<dbReference type="Proteomes" id="UP000276215">
    <property type="component" value="Unassembled WGS sequence"/>
</dbReference>
<sequence>MALSGGHNQIVKMLQERISRSSDPARDGGQAVIPQSAGHGQEYAAGMLCSGSDLGPHITDLEGPNVNLSTNPKKRKRISGYDE</sequence>
<feature type="region of interest" description="Disordered" evidence="1">
    <location>
        <begin position="1"/>
        <end position="83"/>
    </location>
</feature>
<evidence type="ECO:0000313" key="2">
    <source>
        <dbReference type="EMBL" id="RPA92117.1"/>
    </source>
</evidence>
<accession>A0A3N4J4F7</accession>
<feature type="compositionally biased region" description="Basic residues" evidence="1">
    <location>
        <begin position="72"/>
        <end position="83"/>
    </location>
</feature>
<organism evidence="2 3">
    <name type="scientific">Choiromyces venosus 120613-1</name>
    <dbReference type="NCBI Taxonomy" id="1336337"/>
    <lineage>
        <taxon>Eukaryota</taxon>
        <taxon>Fungi</taxon>
        <taxon>Dikarya</taxon>
        <taxon>Ascomycota</taxon>
        <taxon>Pezizomycotina</taxon>
        <taxon>Pezizomycetes</taxon>
        <taxon>Pezizales</taxon>
        <taxon>Tuberaceae</taxon>
        <taxon>Choiromyces</taxon>
    </lineage>
</organism>